<organism evidence="1 2">
    <name type="scientific">Brevibacterium sandarakinum</name>
    <dbReference type="NCBI Taxonomy" id="629680"/>
    <lineage>
        <taxon>Bacteria</taxon>
        <taxon>Bacillati</taxon>
        <taxon>Actinomycetota</taxon>
        <taxon>Actinomycetes</taxon>
        <taxon>Micrococcales</taxon>
        <taxon>Brevibacteriaceae</taxon>
        <taxon>Brevibacterium</taxon>
    </lineage>
</organism>
<keyword evidence="2" id="KW-1185">Reference proteome</keyword>
<protein>
    <submittedName>
        <fullName evidence="1">Uncharacterized protein</fullName>
    </submittedName>
</protein>
<accession>A0A1H1RZ44</accession>
<name>A0A1H1RZ44_BRESA</name>
<dbReference type="EMBL" id="LT629739">
    <property type="protein sequence ID" value="SDS41031.1"/>
    <property type="molecule type" value="Genomic_DNA"/>
</dbReference>
<evidence type="ECO:0000313" key="2">
    <source>
        <dbReference type="Proteomes" id="UP000199700"/>
    </source>
</evidence>
<proteinExistence type="predicted"/>
<evidence type="ECO:0000313" key="1">
    <source>
        <dbReference type="EMBL" id="SDS41031.1"/>
    </source>
</evidence>
<reference evidence="1" key="1">
    <citation type="submission" date="2016-10" db="EMBL/GenBank/DDBJ databases">
        <authorList>
            <person name="Varghese N."/>
            <person name="Submissions S."/>
        </authorList>
    </citation>
    <scope>NUCLEOTIDE SEQUENCE [LARGE SCALE GENOMIC DNA]</scope>
    <source>
        <strain evidence="1">DSM 22082</strain>
    </source>
</reference>
<dbReference type="Proteomes" id="UP000199700">
    <property type="component" value="Chromosome"/>
</dbReference>
<sequence length="69" mass="7729">MRPVTRVDDDSRDDTGGRGDFAKRVLLDATVDGCILLLFIDDDSPSYLELAPADEEIFAEFPPPERILF</sequence>
<dbReference type="AlphaFoldDB" id="A0A1H1RZ44"/>
<gene>
    <name evidence="1" type="ORF">SAMN04489751_1952</name>
</gene>